<keyword evidence="4" id="KW-1185">Reference proteome</keyword>
<evidence type="ECO:0000259" key="1">
    <source>
        <dbReference type="Pfam" id="PF00534"/>
    </source>
</evidence>
<comment type="caution">
    <text evidence="3">The sequence shown here is derived from an EMBL/GenBank/DDBJ whole genome shotgun (WGS) entry which is preliminary data.</text>
</comment>
<name>A0ABU3CU83_9FLAO</name>
<feature type="domain" description="Glycosyltransferase subfamily 4-like N-terminal" evidence="2">
    <location>
        <begin position="30"/>
        <end position="170"/>
    </location>
</feature>
<dbReference type="Pfam" id="PF00534">
    <property type="entry name" value="Glycos_transf_1"/>
    <property type="match status" value="1"/>
</dbReference>
<dbReference type="Gene3D" id="3.40.50.2000">
    <property type="entry name" value="Glycogen Phosphorylase B"/>
    <property type="match status" value="2"/>
</dbReference>
<organism evidence="3 4">
    <name type="scientific">Autumnicola edwardsiae</name>
    <dbReference type="NCBI Taxonomy" id="3075594"/>
    <lineage>
        <taxon>Bacteria</taxon>
        <taxon>Pseudomonadati</taxon>
        <taxon>Bacteroidota</taxon>
        <taxon>Flavobacteriia</taxon>
        <taxon>Flavobacteriales</taxon>
        <taxon>Flavobacteriaceae</taxon>
        <taxon>Autumnicola</taxon>
    </lineage>
</organism>
<proteinExistence type="predicted"/>
<dbReference type="InterPro" id="IPR028098">
    <property type="entry name" value="Glyco_trans_4-like_N"/>
</dbReference>
<dbReference type="PANTHER" id="PTHR45947">
    <property type="entry name" value="SULFOQUINOVOSYL TRANSFERASE SQD2"/>
    <property type="match status" value="1"/>
</dbReference>
<evidence type="ECO:0000313" key="4">
    <source>
        <dbReference type="Proteomes" id="UP001248819"/>
    </source>
</evidence>
<dbReference type="CDD" id="cd03808">
    <property type="entry name" value="GT4_CapM-like"/>
    <property type="match status" value="1"/>
</dbReference>
<accession>A0ABU3CU83</accession>
<gene>
    <name evidence="3" type="ORF">RM529_06485</name>
</gene>
<dbReference type="InterPro" id="IPR050194">
    <property type="entry name" value="Glycosyltransferase_grp1"/>
</dbReference>
<feature type="domain" description="Glycosyl transferase family 1" evidence="1">
    <location>
        <begin position="190"/>
        <end position="358"/>
    </location>
</feature>
<reference evidence="3 4" key="1">
    <citation type="submission" date="2023-09" db="EMBL/GenBank/DDBJ databases">
        <authorList>
            <person name="Rey-Velasco X."/>
        </authorList>
    </citation>
    <scope>NUCLEOTIDE SEQUENCE [LARGE SCALE GENOMIC DNA]</scope>
    <source>
        <strain evidence="3 4">F297</strain>
    </source>
</reference>
<protein>
    <submittedName>
        <fullName evidence="3">Glycosyltransferase family 4 protein</fullName>
    </submittedName>
</protein>
<dbReference type="Proteomes" id="UP001248819">
    <property type="component" value="Unassembled WGS sequence"/>
</dbReference>
<dbReference type="InterPro" id="IPR001296">
    <property type="entry name" value="Glyco_trans_1"/>
</dbReference>
<dbReference type="Pfam" id="PF13579">
    <property type="entry name" value="Glyco_trans_4_4"/>
    <property type="match status" value="1"/>
</dbReference>
<sequence length="383" mass="43772">MDKLIRITTVPISLEKLLEGQLNFMSDYFEVTAIAAEKEKLEKYGRDVGIATYWVEMTRAITPLKDLKALFKMYRFLRKEKPLIVHTHTPKAGIIGMTAAKMAKVPLRFHTVAGLPLLETSGNKRKILNKVEKLTYAMATKVYPNSLGLKEIIIKEKFARAEKLKVLGRGSSNGIDTQYFDAAAYSEEFRKKLREELSIPIQDKVCIFVGRLVSEKGINELVNAFERLSKKHSEISLLLVGDYEKELDPLKEETFRKIKNDPKIFTTGFQQDVRPYFAISDILVFPSYREGFPNVVMQAGAMNLPAIVSNINGCNEIINHNINGLIIEVKNEDALKTAMEKLLLNSDLIKKMKNNSREIISSNYNREDFWNILLEEYRNQKAN</sequence>
<dbReference type="EMBL" id="JAVRHP010000023">
    <property type="protein sequence ID" value="MDT0649782.1"/>
    <property type="molecule type" value="Genomic_DNA"/>
</dbReference>
<dbReference type="SUPFAM" id="SSF53756">
    <property type="entry name" value="UDP-Glycosyltransferase/glycogen phosphorylase"/>
    <property type="match status" value="1"/>
</dbReference>
<evidence type="ECO:0000313" key="3">
    <source>
        <dbReference type="EMBL" id="MDT0649782.1"/>
    </source>
</evidence>
<dbReference type="PANTHER" id="PTHR45947:SF3">
    <property type="entry name" value="SULFOQUINOVOSYL TRANSFERASE SQD2"/>
    <property type="match status" value="1"/>
</dbReference>
<dbReference type="RefSeq" id="WP_311483939.1">
    <property type="nucleotide sequence ID" value="NZ_JAVRHP010000023.1"/>
</dbReference>
<evidence type="ECO:0000259" key="2">
    <source>
        <dbReference type="Pfam" id="PF13579"/>
    </source>
</evidence>